<dbReference type="AlphaFoldDB" id="A0A2N0RX83"/>
<protein>
    <submittedName>
        <fullName evidence="2">Uncharacterized protein</fullName>
    </submittedName>
</protein>
<organism evidence="2 3">
    <name type="scientific">Rhizophagus irregularis</name>
    <dbReference type="NCBI Taxonomy" id="588596"/>
    <lineage>
        <taxon>Eukaryota</taxon>
        <taxon>Fungi</taxon>
        <taxon>Fungi incertae sedis</taxon>
        <taxon>Mucoromycota</taxon>
        <taxon>Glomeromycotina</taxon>
        <taxon>Glomeromycetes</taxon>
        <taxon>Glomerales</taxon>
        <taxon>Glomeraceae</taxon>
        <taxon>Rhizophagus</taxon>
    </lineage>
</organism>
<feature type="transmembrane region" description="Helical" evidence="1">
    <location>
        <begin position="45"/>
        <end position="66"/>
    </location>
</feature>
<keyword evidence="1" id="KW-0812">Transmembrane</keyword>
<feature type="transmembrane region" description="Helical" evidence="1">
    <location>
        <begin position="16"/>
        <end position="39"/>
    </location>
</feature>
<sequence>MEEGAEIGSSADKERFGLIVCISYKLNGVAMHCFIVSSISSVNFLPFLCCFTTNISTIWSIICCFYHDIT</sequence>
<dbReference type="VEuPathDB" id="FungiDB:RhiirA1_155565"/>
<comment type="caution">
    <text evidence="2">The sequence shown here is derived from an EMBL/GenBank/DDBJ whole genome shotgun (WGS) entry which is preliminary data.</text>
</comment>
<reference evidence="2 3" key="1">
    <citation type="submission" date="2017-10" db="EMBL/GenBank/DDBJ databases">
        <title>Extensive intraspecific genome diversity in a model arbuscular mycorrhizal fungus.</title>
        <authorList>
            <person name="Chen E.C.H."/>
            <person name="Morin E."/>
            <person name="Baudet D."/>
            <person name="Noel J."/>
            <person name="Ndikumana S."/>
            <person name="Charron P."/>
            <person name="St-Onge C."/>
            <person name="Giorgi J."/>
            <person name="Grigoriev I.V."/>
            <person name="Roux C."/>
            <person name="Martin F.M."/>
            <person name="Corradi N."/>
        </authorList>
    </citation>
    <scope>NUCLEOTIDE SEQUENCE [LARGE SCALE GENOMIC DNA]</scope>
    <source>
        <strain evidence="2 3">A1</strain>
    </source>
</reference>
<gene>
    <name evidence="2" type="ORF">RhiirA1_155565</name>
</gene>
<evidence type="ECO:0000313" key="3">
    <source>
        <dbReference type="Proteomes" id="UP000232688"/>
    </source>
</evidence>
<dbReference type="Proteomes" id="UP000232688">
    <property type="component" value="Unassembled WGS sequence"/>
</dbReference>
<name>A0A2N0RX83_9GLOM</name>
<keyword evidence="1" id="KW-0472">Membrane</keyword>
<accession>A0A2N0RX83</accession>
<keyword evidence="1" id="KW-1133">Transmembrane helix</keyword>
<dbReference type="EMBL" id="LLXH01000362">
    <property type="protein sequence ID" value="PKC67927.1"/>
    <property type="molecule type" value="Genomic_DNA"/>
</dbReference>
<evidence type="ECO:0000256" key="1">
    <source>
        <dbReference type="SAM" id="Phobius"/>
    </source>
</evidence>
<evidence type="ECO:0000313" key="2">
    <source>
        <dbReference type="EMBL" id="PKC67927.1"/>
    </source>
</evidence>
<reference evidence="2 3" key="2">
    <citation type="submission" date="2017-10" db="EMBL/GenBank/DDBJ databases">
        <title>Genome analyses suggest a sexual origin of heterokaryosis in a supposedly ancient asexual fungus.</title>
        <authorList>
            <person name="Corradi N."/>
            <person name="Sedzielewska K."/>
            <person name="Noel J."/>
            <person name="Charron P."/>
            <person name="Farinelli L."/>
            <person name="Marton T."/>
            <person name="Kruger M."/>
            <person name="Pelin A."/>
            <person name="Brachmann A."/>
            <person name="Corradi N."/>
        </authorList>
    </citation>
    <scope>NUCLEOTIDE SEQUENCE [LARGE SCALE GENOMIC DNA]</scope>
    <source>
        <strain evidence="2 3">A1</strain>
    </source>
</reference>
<proteinExistence type="predicted"/>